<evidence type="ECO:0000256" key="4">
    <source>
        <dbReference type="ARBA" id="ARBA00023136"/>
    </source>
</evidence>
<reference evidence="5 6" key="1">
    <citation type="journal article" date="2003" name="PLoS Biol.">
        <title>The genome sequence of Caenorhabditis briggsae: a platform for comparative genomics.</title>
        <authorList>
            <person name="Stein L.D."/>
            <person name="Bao Z."/>
            <person name="Blasiar D."/>
            <person name="Blumenthal T."/>
            <person name="Brent M.R."/>
            <person name="Chen N."/>
            <person name="Chinwalla A."/>
            <person name="Clarke L."/>
            <person name="Clee C."/>
            <person name="Coghlan A."/>
            <person name="Coulson A."/>
            <person name="D'Eustachio P."/>
            <person name="Fitch D.H."/>
            <person name="Fulton L.A."/>
            <person name="Fulton R.E."/>
            <person name="Griffiths-Jones S."/>
            <person name="Harris T.W."/>
            <person name="Hillier L.W."/>
            <person name="Kamath R."/>
            <person name="Kuwabara P.E."/>
            <person name="Mardis E.R."/>
            <person name="Marra M.A."/>
            <person name="Miner T.L."/>
            <person name="Minx P."/>
            <person name="Mullikin J.C."/>
            <person name="Plumb R.W."/>
            <person name="Rogers J."/>
            <person name="Schein J.E."/>
            <person name="Sohrmann M."/>
            <person name="Spieth J."/>
            <person name="Stajich J.E."/>
            <person name="Wei C."/>
            <person name="Willey D."/>
            <person name="Wilson R.K."/>
            <person name="Durbin R."/>
            <person name="Waterston R.H."/>
        </authorList>
    </citation>
    <scope>NUCLEOTIDE SEQUENCE [LARGE SCALE GENOMIC DNA]</scope>
    <source>
        <strain evidence="5 6">AF16</strain>
    </source>
</reference>
<keyword evidence="2" id="KW-0812">Transmembrane</keyword>
<evidence type="ECO:0000256" key="3">
    <source>
        <dbReference type="ARBA" id="ARBA00022989"/>
    </source>
</evidence>
<dbReference type="AlphaFoldDB" id="A8WPH3"/>
<evidence type="ECO:0000256" key="2">
    <source>
        <dbReference type="ARBA" id="ARBA00022692"/>
    </source>
</evidence>
<accession>A8WPH3</accession>
<dbReference type="GO" id="GO:0007606">
    <property type="term" value="P:sensory perception of chemical stimulus"/>
    <property type="evidence" value="ECO:0007669"/>
    <property type="project" value="InterPro"/>
</dbReference>
<dbReference type="GO" id="GO:0004930">
    <property type="term" value="F:G protein-coupled receptor activity"/>
    <property type="evidence" value="ECO:0007669"/>
    <property type="project" value="InterPro"/>
</dbReference>
<protein>
    <submittedName>
        <fullName evidence="5">Protein CBG00844</fullName>
    </submittedName>
</protein>
<gene>
    <name evidence="5" type="ORF">CBG00844</name>
    <name evidence="5" type="ORF">CBG_00844</name>
</gene>
<dbReference type="InParanoid" id="A8WPH3"/>
<dbReference type="GO" id="GO:0016020">
    <property type="term" value="C:membrane"/>
    <property type="evidence" value="ECO:0007669"/>
    <property type="project" value="UniProtKB-SubCell"/>
</dbReference>
<dbReference type="HOGENOM" id="CLU_2924776_0_0_1"/>
<evidence type="ECO:0000256" key="1">
    <source>
        <dbReference type="ARBA" id="ARBA00004141"/>
    </source>
</evidence>
<keyword evidence="6" id="KW-1185">Reference proteome</keyword>
<dbReference type="EMBL" id="HE600951">
    <property type="protein sequence ID" value="CAP22380.1"/>
    <property type="molecule type" value="Genomic_DNA"/>
</dbReference>
<evidence type="ECO:0000313" key="5">
    <source>
        <dbReference type="EMBL" id="CAP22380.1"/>
    </source>
</evidence>
<dbReference type="GeneID" id="8573170"/>
<keyword evidence="3" id="KW-1133">Transmembrane helix</keyword>
<dbReference type="InterPro" id="IPR000344">
    <property type="entry name" value="7TM_GPCR_serpentine_rcpt_Sra"/>
</dbReference>
<sequence>MGAVLFYCHLVIYNSLRRLSLFPILLVYRIRLSHSSRITKIQQVTSTRQTMDEHIKKNVWN</sequence>
<reference evidence="5 6" key="2">
    <citation type="journal article" date="2011" name="PLoS Genet.">
        <title>Caenorhabditis briggsae recombinant inbred line genotypes reveal inter-strain incompatibility and the evolution of recombination.</title>
        <authorList>
            <person name="Ross J.A."/>
            <person name="Koboldt D.C."/>
            <person name="Staisch J.E."/>
            <person name="Chamberlin H.M."/>
            <person name="Gupta B.P."/>
            <person name="Miller R.D."/>
            <person name="Baird S.E."/>
            <person name="Haag E.S."/>
        </authorList>
    </citation>
    <scope>NUCLEOTIDE SEQUENCE [LARGE SCALE GENOMIC DNA]</scope>
    <source>
        <strain evidence="5 6">AF16</strain>
    </source>
</reference>
<keyword evidence="4" id="KW-0472">Membrane</keyword>
<dbReference type="KEGG" id="cbr:CBG_00844"/>
<organism evidence="5 6">
    <name type="scientific">Caenorhabditis briggsae</name>
    <dbReference type="NCBI Taxonomy" id="6238"/>
    <lineage>
        <taxon>Eukaryota</taxon>
        <taxon>Metazoa</taxon>
        <taxon>Ecdysozoa</taxon>
        <taxon>Nematoda</taxon>
        <taxon>Chromadorea</taxon>
        <taxon>Rhabditida</taxon>
        <taxon>Rhabditina</taxon>
        <taxon>Rhabditomorpha</taxon>
        <taxon>Rhabditoidea</taxon>
        <taxon>Rhabditidae</taxon>
        <taxon>Peloderinae</taxon>
        <taxon>Caenorhabditis</taxon>
    </lineage>
</organism>
<dbReference type="CTD" id="8573170"/>
<dbReference type="RefSeq" id="XP_002629640.1">
    <property type="nucleotide sequence ID" value="XM_002629594.1"/>
</dbReference>
<evidence type="ECO:0000313" key="6">
    <source>
        <dbReference type="Proteomes" id="UP000008549"/>
    </source>
</evidence>
<dbReference type="Pfam" id="PF02117">
    <property type="entry name" value="7TM_GPCR_Sra"/>
    <property type="match status" value="1"/>
</dbReference>
<name>A8WPH3_CAEBR</name>
<dbReference type="Proteomes" id="UP000008549">
    <property type="component" value="Unassembled WGS sequence"/>
</dbReference>
<comment type="subcellular location">
    <subcellularLocation>
        <location evidence="1">Membrane</location>
        <topology evidence="1">Multi-pass membrane protein</topology>
    </subcellularLocation>
</comment>
<proteinExistence type="predicted"/>